<sequence>MCDDLIVVEAAVWLVLSCATIRWVARWYRKQQVKEAANAADNGVGLRLV</sequence>
<organism evidence="2">
    <name type="scientific">Pseudomonas syringae pv. actinidiae</name>
    <dbReference type="NCBI Taxonomy" id="103796"/>
    <lineage>
        <taxon>Bacteria</taxon>
        <taxon>Pseudomonadati</taxon>
        <taxon>Pseudomonadota</taxon>
        <taxon>Gammaproteobacteria</taxon>
        <taxon>Pseudomonadales</taxon>
        <taxon>Pseudomonadaceae</taxon>
        <taxon>Pseudomonas</taxon>
        <taxon>Pseudomonas syringae</taxon>
    </lineage>
</organism>
<keyword evidence="1" id="KW-1133">Transmembrane helix</keyword>
<name>A0A2P0QET7_PSESF</name>
<keyword evidence="1" id="KW-0812">Transmembrane</keyword>
<dbReference type="AlphaFoldDB" id="A0A2P0QET7"/>
<accession>A0A2P0QET7</accession>
<keyword evidence="1" id="KW-0472">Membrane</keyword>
<dbReference type="EMBL" id="KX009059">
    <property type="protein sequence ID" value="ARO44883.1"/>
    <property type="molecule type" value="Genomic_DNA"/>
</dbReference>
<geneLocation type="plasmid" evidence="2">
    <name>pMG1_RT685</name>
</geneLocation>
<keyword evidence="2" id="KW-0614">Plasmid</keyword>
<feature type="transmembrane region" description="Helical" evidence="1">
    <location>
        <begin position="6"/>
        <end position="25"/>
    </location>
</feature>
<evidence type="ECO:0000256" key="1">
    <source>
        <dbReference type="SAM" id="Phobius"/>
    </source>
</evidence>
<proteinExistence type="predicted"/>
<protein>
    <submittedName>
        <fullName evidence="2">Uncharacterized protein</fullName>
    </submittedName>
</protein>
<reference evidence="2" key="1">
    <citation type="submission" date="2016-03" db="EMBL/GenBank/DDBJ databases">
        <title>The evolution of Pseudomonas syringae pv. actinidiae in New Zealand.</title>
        <authorList>
            <person name="Taiaroa G."/>
            <person name="Poulter R.T.M."/>
            <person name="Lamont I."/>
            <person name="Stockwell P."/>
            <person name="Butler M.I."/>
        </authorList>
    </citation>
    <scope>NUCLEOTIDE SEQUENCE</scope>
    <source>
        <strain evidence="2">RT685</strain>
        <plasmid evidence="2">pMG1_RT685</plasmid>
    </source>
</reference>
<evidence type="ECO:0000313" key="2">
    <source>
        <dbReference type="EMBL" id="ARO44883.1"/>
    </source>
</evidence>